<dbReference type="Proteomes" id="UP000324222">
    <property type="component" value="Unassembled WGS sequence"/>
</dbReference>
<evidence type="ECO:0000313" key="2">
    <source>
        <dbReference type="EMBL" id="MPC28974.1"/>
    </source>
</evidence>
<feature type="region of interest" description="Disordered" evidence="1">
    <location>
        <begin position="27"/>
        <end position="59"/>
    </location>
</feature>
<organism evidence="2 3">
    <name type="scientific">Portunus trituberculatus</name>
    <name type="common">Swimming crab</name>
    <name type="synonym">Neptunus trituberculatus</name>
    <dbReference type="NCBI Taxonomy" id="210409"/>
    <lineage>
        <taxon>Eukaryota</taxon>
        <taxon>Metazoa</taxon>
        <taxon>Ecdysozoa</taxon>
        <taxon>Arthropoda</taxon>
        <taxon>Crustacea</taxon>
        <taxon>Multicrustacea</taxon>
        <taxon>Malacostraca</taxon>
        <taxon>Eumalacostraca</taxon>
        <taxon>Eucarida</taxon>
        <taxon>Decapoda</taxon>
        <taxon>Pleocyemata</taxon>
        <taxon>Brachyura</taxon>
        <taxon>Eubrachyura</taxon>
        <taxon>Portunoidea</taxon>
        <taxon>Portunidae</taxon>
        <taxon>Portuninae</taxon>
        <taxon>Portunus</taxon>
    </lineage>
</organism>
<dbReference type="AlphaFoldDB" id="A0A5B7E885"/>
<feature type="compositionally biased region" description="Polar residues" evidence="1">
    <location>
        <begin position="36"/>
        <end position="59"/>
    </location>
</feature>
<sequence>MLNISPNCTARKADACKEESQRYNIHAQKAPWKHTVTGTQNTAYSTGSTQTRSATSVLS</sequence>
<comment type="caution">
    <text evidence="2">The sequence shown here is derived from an EMBL/GenBank/DDBJ whole genome shotgun (WGS) entry which is preliminary data.</text>
</comment>
<proteinExistence type="predicted"/>
<accession>A0A5B7E885</accession>
<gene>
    <name evidence="2" type="ORF">E2C01_022189</name>
</gene>
<reference evidence="2 3" key="1">
    <citation type="submission" date="2019-05" db="EMBL/GenBank/DDBJ databases">
        <title>Another draft genome of Portunus trituberculatus and its Hox gene families provides insights of decapod evolution.</title>
        <authorList>
            <person name="Jeong J.-H."/>
            <person name="Song I."/>
            <person name="Kim S."/>
            <person name="Choi T."/>
            <person name="Kim D."/>
            <person name="Ryu S."/>
            <person name="Kim W."/>
        </authorList>
    </citation>
    <scope>NUCLEOTIDE SEQUENCE [LARGE SCALE GENOMIC DNA]</scope>
    <source>
        <tissue evidence="2">Muscle</tissue>
    </source>
</reference>
<name>A0A5B7E885_PORTR</name>
<dbReference type="EMBL" id="VSRR010001996">
    <property type="protein sequence ID" value="MPC28974.1"/>
    <property type="molecule type" value="Genomic_DNA"/>
</dbReference>
<evidence type="ECO:0000256" key="1">
    <source>
        <dbReference type="SAM" id="MobiDB-lite"/>
    </source>
</evidence>
<protein>
    <submittedName>
        <fullName evidence="2">Uncharacterized protein</fullName>
    </submittedName>
</protein>
<keyword evidence="3" id="KW-1185">Reference proteome</keyword>
<evidence type="ECO:0000313" key="3">
    <source>
        <dbReference type="Proteomes" id="UP000324222"/>
    </source>
</evidence>